<feature type="compositionally biased region" description="Pro residues" evidence="18">
    <location>
        <begin position="843"/>
        <end position="852"/>
    </location>
</feature>
<dbReference type="GO" id="GO:0005524">
    <property type="term" value="F:ATP binding"/>
    <property type="evidence" value="ECO:0007669"/>
    <property type="project" value="UniProtKB-KW"/>
</dbReference>
<evidence type="ECO:0000256" key="14">
    <source>
        <dbReference type="ARBA" id="ARBA00023136"/>
    </source>
</evidence>
<keyword evidence="10" id="KW-0418">Kinase</keyword>
<evidence type="ECO:0000256" key="5">
    <source>
        <dbReference type="ARBA" id="ARBA00022519"/>
    </source>
</evidence>
<feature type="domain" description="Histidine kinase" evidence="20">
    <location>
        <begin position="451"/>
        <end position="676"/>
    </location>
</feature>
<dbReference type="Gene3D" id="3.30.450.20">
    <property type="entry name" value="PAS domain"/>
    <property type="match status" value="2"/>
</dbReference>
<dbReference type="InterPro" id="IPR036097">
    <property type="entry name" value="HisK_dim/P_sf"/>
</dbReference>
<evidence type="ECO:0000259" key="20">
    <source>
        <dbReference type="PROSITE" id="PS50109"/>
    </source>
</evidence>
<dbReference type="InterPro" id="IPR005467">
    <property type="entry name" value="His_kinase_dom"/>
</dbReference>
<organism evidence="25 26">
    <name type="scientific">Alienimonas californiensis</name>
    <dbReference type="NCBI Taxonomy" id="2527989"/>
    <lineage>
        <taxon>Bacteria</taxon>
        <taxon>Pseudomonadati</taxon>
        <taxon>Planctomycetota</taxon>
        <taxon>Planctomycetia</taxon>
        <taxon>Planctomycetales</taxon>
        <taxon>Planctomycetaceae</taxon>
        <taxon>Alienimonas</taxon>
    </lineage>
</organism>
<feature type="domain" description="PAS" evidence="22">
    <location>
        <begin position="307"/>
        <end position="378"/>
    </location>
</feature>
<dbReference type="EMBL" id="CP036265">
    <property type="protein sequence ID" value="QDT16941.1"/>
    <property type="molecule type" value="Genomic_DNA"/>
</dbReference>
<evidence type="ECO:0000256" key="19">
    <source>
        <dbReference type="SAM" id="Phobius"/>
    </source>
</evidence>
<protein>
    <recommendedName>
        <fullName evidence="3">histidine kinase</fullName>
        <ecNumber evidence="3">2.7.13.3</ecNumber>
    </recommendedName>
</protein>
<dbReference type="OrthoDB" id="224742at2"/>
<evidence type="ECO:0000256" key="15">
    <source>
        <dbReference type="ARBA" id="ARBA00023306"/>
    </source>
</evidence>
<dbReference type="SUPFAM" id="SSF47226">
    <property type="entry name" value="Histidine-containing phosphotransfer domain, HPT domain"/>
    <property type="match status" value="1"/>
</dbReference>
<dbReference type="SUPFAM" id="SSF52172">
    <property type="entry name" value="CheY-like"/>
    <property type="match status" value="1"/>
</dbReference>
<keyword evidence="9" id="KW-0547">Nucleotide-binding</keyword>
<dbReference type="InterPro" id="IPR036641">
    <property type="entry name" value="HPT_dom_sf"/>
</dbReference>
<dbReference type="InterPro" id="IPR001610">
    <property type="entry name" value="PAC"/>
</dbReference>
<name>A0A517PC66_9PLAN</name>
<keyword evidence="7 25" id="KW-0808">Transferase</keyword>
<dbReference type="EC" id="2.7.13.3" evidence="3"/>
<dbReference type="PANTHER" id="PTHR43047:SF72">
    <property type="entry name" value="OSMOSENSING HISTIDINE PROTEIN KINASE SLN1"/>
    <property type="match status" value="1"/>
</dbReference>
<evidence type="ECO:0000256" key="7">
    <source>
        <dbReference type="ARBA" id="ARBA00022679"/>
    </source>
</evidence>
<evidence type="ECO:0000256" key="4">
    <source>
        <dbReference type="ARBA" id="ARBA00022475"/>
    </source>
</evidence>
<dbReference type="SUPFAM" id="SSF55785">
    <property type="entry name" value="PYP-like sensor domain (PAS domain)"/>
    <property type="match status" value="2"/>
</dbReference>
<dbReference type="InterPro" id="IPR013656">
    <property type="entry name" value="PAS_4"/>
</dbReference>
<sequence length="979" mass="104460">MALPECPGCVPAAGAPLRTETAGAFFANLFDASDFPARWYCGSWTEPLGWLHIVSDLGIWFAYMAIPLGLLALMWRRSCQATGTLGQRWRHAIPFPGLMVAFATFVLLCGFGHLVEAIIFWHPMYRFAGVLKAVTAVVSLGTAVGVLRAAPRLLALPDLEELSVELRRDRALMRAVIDASPHALFWKDEQGRYLGCNATFAEFTSRSTPDAVIDLTDFELGVPLENAHQSRRDDRLVMATGQPMLDVEQTIRDGAGRRELLTSKVPLRDGDGAVRGVVGVFADVTEDRRAQRERQEYHVKLAQSGVENRRLGLVAKATRHSVIIADRQGLAVWVNDAFTRLTGYQLEDVLGRKPGSVLQGPDTDPATTRRIRERLRRGEGVSEELVNYSKDGTAYPIRLEIEPVRDEAGTITDFVAIQTDLRVQKAYEAELTAAKEAAEASNRSKSAFLAHMSHEIRTPLNGILGFADLLRAGDAEPRQATEYLDTIRSSGDHLLGLINDILDLSKIEAGRVEFDIRPCDPHAILCDVVSLLRVRARQKWIGLELRWTGPAPETIRTDAGRFRQLVTNLVANAVKFTETGAVRVLARVVPGPEGRPADSLLEVAVHDSGEGIPADKLDTIFEPFSQADASVTRRHGGTGLGLPIARALAEGLGGSLTATSALGQGSVFVARVATGDLTDVPTYEGSDGDSIRSHAGPPRATAAPPAPAAAVPGNLRGRRVLVVEDGEVNRRLIRVVLERAGVALDEAADGREGVDAAVAAAAAGSPYEVVLMDMQMPVLDGYGAARELRACGFAVPVIALTAHAMDGDREKCLAAGCTDYLPKPIRPDALLSKLSAVLTAADAPPPAAPTAPPTSDRLEPHSSGQPAEPDLDPVRCELAEEDDDLRELAMEFVAELPGRLSGVRAARARGDLAAVAAEVHTLKGAGGTLGYACLTQPAGALEAAATAAAGSTGSAALGRVDALLAELESLATRIGRGAN</sequence>
<feature type="region of interest" description="Disordered" evidence="18">
    <location>
        <begin position="841"/>
        <end position="873"/>
    </location>
</feature>
<dbReference type="PROSITE" id="PS50113">
    <property type="entry name" value="PAC"/>
    <property type="match status" value="2"/>
</dbReference>
<dbReference type="CDD" id="cd16922">
    <property type="entry name" value="HATPase_EvgS-ArcB-TorS-like"/>
    <property type="match status" value="1"/>
</dbReference>
<dbReference type="Gene3D" id="1.10.287.130">
    <property type="match status" value="1"/>
</dbReference>
<dbReference type="SMART" id="SM00448">
    <property type="entry name" value="REC"/>
    <property type="match status" value="1"/>
</dbReference>
<keyword evidence="14 19" id="KW-0472">Membrane</keyword>
<keyword evidence="4" id="KW-1003">Cell membrane</keyword>
<dbReference type="GO" id="GO:0005886">
    <property type="term" value="C:plasma membrane"/>
    <property type="evidence" value="ECO:0007669"/>
    <property type="project" value="UniProtKB-SubCell"/>
</dbReference>
<dbReference type="InterPro" id="IPR004358">
    <property type="entry name" value="Sig_transdc_His_kin-like_C"/>
</dbReference>
<feature type="domain" description="PAC" evidence="23">
    <location>
        <begin position="243"/>
        <end position="296"/>
    </location>
</feature>
<dbReference type="FunFam" id="1.10.287.130:FF:000038">
    <property type="entry name" value="Sensory transduction histidine kinase"/>
    <property type="match status" value="1"/>
</dbReference>
<feature type="transmembrane region" description="Helical" evidence="19">
    <location>
        <begin position="95"/>
        <end position="121"/>
    </location>
</feature>
<evidence type="ECO:0000256" key="6">
    <source>
        <dbReference type="ARBA" id="ARBA00022553"/>
    </source>
</evidence>
<dbReference type="Pfam" id="PF08448">
    <property type="entry name" value="PAS_4"/>
    <property type="match status" value="1"/>
</dbReference>
<dbReference type="KEGG" id="acaf:CA12_30510"/>
<dbReference type="InterPro" id="IPR008207">
    <property type="entry name" value="Sig_transdc_His_kin_Hpt_dom"/>
</dbReference>
<evidence type="ECO:0000256" key="2">
    <source>
        <dbReference type="ARBA" id="ARBA00004429"/>
    </source>
</evidence>
<dbReference type="InterPro" id="IPR036890">
    <property type="entry name" value="HATPase_C_sf"/>
</dbReference>
<evidence type="ECO:0000256" key="9">
    <source>
        <dbReference type="ARBA" id="ARBA00022741"/>
    </source>
</evidence>
<evidence type="ECO:0000256" key="8">
    <source>
        <dbReference type="ARBA" id="ARBA00022692"/>
    </source>
</evidence>
<evidence type="ECO:0000313" key="26">
    <source>
        <dbReference type="Proteomes" id="UP000318741"/>
    </source>
</evidence>
<feature type="modified residue" description="4-aspartylphosphate" evidence="17">
    <location>
        <position position="773"/>
    </location>
</feature>
<keyword evidence="13" id="KW-0902">Two-component regulatory system</keyword>
<keyword evidence="15" id="KW-0131">Cell cycle</keyword>
<keyword evidence="12 19" id="KW-1133">Transmembrane helix</keyword>
<dbReference type="InterPro" id="IPR003661">
    <property type="entry name" value="HisK_dim/P_dom"/>
</dbReference>
<reference evidence="25 26" key="1">
    <citation type="submission" date="2019-02" db="EMBL/GenBank/DDBJ databases">
        <title>Deep-cultivation of Planctomycetes and their phenomic and genomic characterization uncovers novel biology.</title>
        <authorList>
            <person name="Wiegand S."/>
            <person name="Jogler M."/>
            <person name="Boedeker C."/>
            <person name="Pinto D."/>
            <person name="Vollmers J."/>
            <person name="Rivas-Marin E."/>
            <person name="Kohn T."/>
            <person name="Peeters S.H."/>
            <person name="Heuer A."/>
            <person name="Rast P."/>
            <person name="Oberbeckmann S."/>
            <person name="Bunk B."/>
            <person name="Jeske O."/>
            <person name="Meyerdierks A."/>
            <person name="Storesund J.E."/>
            <person name="Kallscheuer N."/>
            <person name="Luecker S."/>
            <person name="Lage O.M."/>
            <person name="Pohl T."/>
            <person name="Merkel B.J."/>
            <person name="Hornburger P."/>
            <person name="Mueller R.-W."/>
            <person name="Bruemmer F."/>
            <person name="Labrenz M."/>
            <person name="Spormann A.M."/>
            <person name="Op den Camp H."/>
            <person name="Overmann J."/>
            <person name="Amann R."/>
            <person name="Jetten M.S.M."/>
            <person name="Mascher T."/>
            <person name="Medema M.H."/>
            <person name="Devos D.P."/>
            <person name="Kaster A.-K."/>
            <person name="Ovreas L."/>
            <person name="Rohde M."/>
            <person name="Galperin M.Y."/>
            <person name="Jogler C."/>
        </authorList>
    </citation>
    <scope>NUCLEOTIDE SEQUENCE [LARGE SCALE GENOMIC DNA]</scope>
    <source>
        <strain evidence="25 26">CA12</strain>
    </source>
</reference>
<dbReference type="InterPro" id="IPR011006">
    <property type="entry name" value="CheY-like_superfamily"/>
</dbReference>
<dbReference type="InterPro" id="IPR058544">
    <property type="entry name" value="ETR1_N"/>
</dbReference>
<dbReference type="Pfam" id="PF00512">
    <property type="entry name" value="HisKA"/>
    <property type="match status" value="1"/>
</dbReference>
<dbReference type="Proteomes" id="UP000318741">
    <property type="component" value="Chromosome"/>
</dbReference>
<dbReference type="PROSITE" id="PS50894">
    <property type="entry name" value="HPT"/>
    <property type="match status" value="1"/>
</dbReference>
<evidence type="ECO:0000256" key="3">
    <source>
        <dbReference type="ARBA" id="ARBA00012438"/>
    </source>
</evidence>
<dbReference type="PANTHER" id="PTHR43047">
    <property type="entry name" value="TWO-COMPONENT HISTIDINE PROTEIN KINASE"/>
    <property type="match status" value="1"/>
</dbReference>
<comment type="catalytic activity">
    <reaction evidence="1">
        <text>ATP + protein L-histidine = ADP + protein N-phospho-L-histidine.</text>
        <dbReference type="EC" id="2.7.13.3"/>
    </reaction>
</comment>
<keyword evidence="26" id="KW-1185">Reference proteome</keyword>
<feature type="region of interest" description="Disordered" evidence="18">
    <location>
        <begin position="680"/>
        <end position="709"/>
    </location>
</feature>
<dbReference type="SMART" id="SM00387">
    <property type="entry name" value="HATPase_c"/>
    <property type="match status" value="1"/>
</dbReference>
<comment type="subcellular location">
    <subcellularLocation>
        <location evidence="2">Cell inner membrane</location>
        <topology evidence="2">Multi-pass membrane protein</topology>
    </subcellularLocation>
</comment>
<dbReference type="InterPro" id="IPR000014">
    <property type="entry name" value="PAS"/>
</dbReference>
<evidence type="ECO:0000256" key="16">
    <source>
        <dbReference type="PROSITE-ProRule" id="PRU00110"/>
    </source>
</evidence>
<evidence type="ECO:0000259" key="23">
    <source>
        <dbReference type="PROSITE" id="PS50113"/>
    </source>
</evidence>
<evidence type="ECO:0000256" key="13">
    <source>
        <dbReference type="ARBA" id="ARBA00023012"/>
    </source>
</evidence>
<keyword evidence="11" id="KW-0067">ATP-binding</keyword>
<feature type="compositionally biased region" description="Low complexity" evidence="18">
    <location>
        <begin position="695"/>
        <end position="709"/>
    </location>
</feature>
<evidence type="ECO:0000256" key="17">
    <source>
        <dbReference type="PROSITE-ProRule" id="PRU00169"/>
    </source>
</evidence>
<dbReference type="AlphaFoldDB" id="A0A517PC66"/>
<feature type="modified residue" description="Phosphohistidine" evidence="16">
    <location>
        <position position="920"/>
    </location>
</feature>
<evidence type="ECO:0000256" key="18">
    <source>
        <dbReference type="SAM" id="MobiDB-lite"/>
    </source>
</evidence>
<dbReference type="SMART" id="SM00091">
    <property type="entry name" value="PAS"/>
    <property type="match status" value="2"/>
</dbReference>
<dbReference type="PROSITE" id="PS50112">
    <property type="entry name" value="PAS"/>
    <property type="match status" value="1"/>
</dbReference>
<dbReference type="GO" id="GO:0009927">
    <property type="term" value="F:histidine phosphotransfer kinase activity"/>
    <property type="evidence" value="ECO:0007669"/>
    <property type="project" value="TreeGrafter"/>
</dbReference>
<dbReference type="SUPFAM" id="SSF47384">
    <property type="entry name" value="Homodimeric domain of signal transducing histidine kinase"/>
    <property type="match status" value="1"/>
</dbReference>
<dbReference type="CDD" id="cd00082">
    <property type="entry name" value="HisKA"/>
    <property type="match status" value="1"/>
</dbReference>
<keyword evidence="8 19" id="KW-0812">Transmembrane</keyword>
<dbReference type="RefSeq" id="WP_145359857.1">
    <property type="nucleotide sequence ID" value="NZ_CP036265.1"/>
</dbReference>
<dbReference type="PROSITE" id="PS50109">
    <property type="entry name" value="HIS_KIN"/>
    <property type="match status" value="1"/>
</dbReference>
<dbReference type="SMART" id="SM00086">
    <property type="entry name" value="PAC"/>
    <property type="match status" value="2"/>
</dbReference>
<dbReference type="SMART" id="SM00388">
    <property type="entry name" value="HisKA"/>
    <property type="match status" value="1"/>
</dbReference>
<dbReference type="PRINTS" id="PR00344">
    <property type="entry name" value="BCTRLSENSOR"/>
</dbReference>
<feature type="domain" description="HPt" evidence="24">
    <location>
        <begin position="881"/>
        <end position="979"/>
    </location>
</feature>
<evidence type="ECO:0000259" key="24">
    <source>
        <dbReference type="PROSITE" id="PS50894"/>
    </source>
</evidence>
<evidence type="ECO:0000259" key="21">
    <source>
        <dbReference type="PROSITE" id="PS50110"/>
    </source>
</evidence>
<dbReference type="Pfam" id="PF25487">
    <property type="entry name" value="ETR1_N"/>
    <property type="match status" value="1"/>
</dbReference>
<dbReference type="Gene3D" id="3.40.50.2300">
    <property type="match status" value="1"/>
</dbReference>
<proteinExistence type="predicted"/>
<evidence type="ECO:0000256" key="11">
    <source>
        <dbReference type="ARBA" id="ARBA00022840"/>
    </source>
</evidence>
<evidence type="ECO:0000313" key="25">
    <source>
        <dbReference type="EMBL" id="QDT16941.1"/>
    </source>
</evidence>
<dbReference type="CDD" id="cd17546">
    <property type="entry name" value="REC_hyHK_CKI1_RcsC-like"/>
    <property type="match status" value="1"/>
</dbReference>
<dbReference type="SUPFAM" id="SSF55874">
    <property type="entry name" value="ATPase domain of HSP90 chaperone/DNA topoisomerase II/histidine kinase"/>
    <property type="match status" value="1"/>
</dbReference>
<feature type="domain" description="PAC" evidence="23">
    <location>
        <begin position="379"/>
        <end position="433"/>
    </location>
</feature>
<dbReference type="InterPro" id="IPR003594">
    <property type="entry name" value="HATPase_dom"/>
</dbReference>
<keyword evidence="5" id="KW-0997">Cell inner membrane</keyword>
<accession>A0A517PC66</accession>
<dbReference type="Pfam" id="PF02518">
    <property type="entry name" value="HATPase_c"/>
    <property type="match status" value="1"/>
</dbReference>
<dbReference type="Gene3D" id="1.20.120.160">
    <property type="entry name" value="HPT domain"/>
    <property type="match status" value="1"/>
</dbReference>
<keyword evidence="6 17" id="KW-0597">Phosphoprotein</keyword>
<evidence type="ECO:0000256" key="12">
    <source>
        <dbReference type="ARBA" id="ARBA00022989"/>
    </source>
</evidence>
<dbReference type="Pfam" id="PF13426">
    <property type="entry name" value="PAS_9"/>
    <property type="match status" value="1"/>
</dbReference>
<feature type="transmembrane region" description="Helical" evidence="19">
    <location>
        <begin position="57"/>
        <end position="75"/>
    </location>
</feature>
<dbReference type="CDD" id="cd00130">
    <property type="entry name" value="PAS"/>
    <property type="match status" value="2"/>
</dbReference>
<dbReference type="InterPro" id="IPR001789">
    <property type="entry name" value="Sig_transdc_resp-reg_receiver"/>
</dbReference>
<dbReference type="NCBIfam" id="TIGR00229">
    <property type="entry name" value="sensory_box"/>
    <property type="match status" value="2"/>
</dbReference>
<dbReference type="GO" id="GO:0000155">
    <property type="term" value="F:phosphorelay sensor kinase activity"/>
    <property type="evidence" value="ECO:0007669"/>
    <property type="project" value="InterPro"/>
</dbReference>
<dbReference type="PROSITE" id="PS50110">
    <property type="entry name" value="RESPONSE_REGULATORY"/>
    <property type="match status" value="1"/>
</dbReference>
<gene>
    <name evidence="25" type="primary">arcB_2</name>
    <name evidence="25" type="ORF">CA12_30510</name>
</gene>
<evidence type="ECO:0000259" key="22">
    <source>
        <dbReference type="PROSITE" id="PS50112"/>
    </source>
</evidence>
<dbReference type="InterPro" id="IPR000700">
    <property type="entry name" value="PAS-assoc_C"/>
</dbReference>
<dbReference type="FunFam" id="3.30.565.10:FF:000010">
    <property type="entry name" value="Sensor histidine kinase RcsC"/>
    <property type="match status" value="1"/>
</dbReference>
<dbReference type="SMART" id="SM00073">
    <property type="entry name" value="HPT"/>
    <property type="match status" value="1"/>
</dbReference>
<dbReference type="InterPro" id="IPR035965">
    <property type="entry name" value="PAS-like_dom_sf"/>
</dbReference>
<feature type="domain" description="Response regulatory" evidence="21">
    <location>
        <begin position="719"/>
        <end position="838"/>
    </location>
</feature>
<dbReference type="Pfam" id="PF01627">
    <property type="entry name" value="Hpt"/>
    <property type="match status" value="1"/>
</dbReference>
<evidence type="ECO:0000256" key="1">
    <source>
        <dbReference type="ARBA" id="ARBA00000085"/>
    </source>
</evidence>
<dbReference type="Pfam" id="PF00072">
    <property type="entry name" value="Response_reg"/>
    <property type="match status" value="1"/>
</dbReference>
<evidence type="ECO:0000256" key="10">
    <source>
        <dbReference type="ARBA" id="ARBA00022777"/>
    </source>
</evidence>
<dbReference type="Gene3D" id="3.30.565.10">
    <property type="entry name" value="Histidine kinase-like ATPase, C-terminal domain"/>
    <property type="match status" value="1"/>
</dbReference>